<reference evidence="2" key="1">
    <citation type="submission" date="2018-11" db="EMBL/GenBank/DDBJ databases">
        <authorList>
            <consortium name="Pathogen Informatics"/>
        </authorList>
    </citation>
    <scope>NUCLEOTIDE SEQUENCE</scope>
</reference>
<sequence length="169" mass="19563">MFILFNVCLPYHYVSLRDLRPSMILRKRMLDVFAPENTLSRKAPSLLVNLPNIFFHLGSLLSHPADYLYAIPGKLSRSIVSHRSSLLRCLISQQAIITVEQRVKVRIQSREFSTRSLSVHHPEFYRRRLPPFCVSFASSDGKRLFREALEDGYMESYFGLASQLRTQVS</sequence>
<dbReference type="Pfam" id="PF05023">
    <property type="entry name" value="Phytochelatin"/>
    <property type="match status" value="1"/>
</dbReference>
<dbReference type="InterPro" id="IPR040409">
    <property type="entry name" value="PCS-like"/>
</dbReference>
<name>A0A448X300_9PLAT</name>
<evidence type="ECO:0000259" key="1">
    <source>
        <dbReference type="Pfam" id="PF05023"/>
    </source>
</evidence>
<dbReference type="GO" id="GO:0046872">
    <property type="term" value="F:metal ion binding"/>
    <property type="evidence" value="ECO:0007669"/>
    <property type="project" value="InterPro"/>
</dbReference>
<evidence type="ECO:0000313" key="2">
    <source>
        <dbReference type="EMBL" id="VEL26890.1"/>
    </source>
</evidence>
<dbReference type="Proteomes" id="UP000784294">
    <property type="component" value="Unassembled WGS sequence"/>
</dbReference>
<dbReference type="GO" id="GO:0046938">
    <property type="term" value="P:phytochelatin biosynthetic process"/>
    <property type="evidence" value="ECO:0007669"/>
    <property type="project" value="InterPro"/>
</dbReference>
<accession>A0A448X300</accession>
<dbReference type="PANTHER" id="PTHR33447:SF2">
    <property type="entry name" value="GLUTATHIONE GAMMA-GLUTAMYLCYSTEINYLTRANSFERASE"/>
    <property type="match status" value="1"/>
</dbReference>
<evidence type="ECO:0000313" key="3">
    <source>
        <dbReference type="Proteomes" id="UP000784294"/>
    </source>
</evidence>
<dbReference type="InterPro" id="IPR007719">
    <property type="entry name" value="PCS_N"/>
</dbReference>
<gene>
    <name evidence="2" type="ORF">PXEA_LOCUS20330</name>
</gene>
<dbReference type="GO" id="GO:0098849">
    <property type="term" value="P:cellular detoxification of cadmium ion"/>
    <property type="evidence" value="ECO:0007669"/>
    <property type="project" value="TreeGrafter"/>
</dbReference>
<organism evidence="2 3">
    <name type="scientific">Protopolystoma xenopodis</name>
    <dbReference type="NCBI Taxonomy" id="117903"/>
    <lineage>
        <taxon>Eukaryota</taxon>
        <taxon>Metazoa</taxon>
        <taxon>Spiralia</taxon>
        <taxon>Lophotrochozoa</taxon>
        <taxon>Platyhelminthes</taxon>
        <taxon>Monogenea</taxon>
        <taxon>Polyopisthocotylea</taxon>
        <taxon>Polystomatidea</taxon>
        <taxon>Polystomatidae</taxon>
        <taxon>Protopolystoma</taxon>
    </lineage>
</organism>
<dbReference type="AlphaFoldDB" id="A0A448X300"/>
<dbReference type="EMBL" id="CAAALY010083452">
    <property type="protein sequence ID" value="VEL26890.1"/>
    <property type="molecule type" value="Genomic_DNA"/>
</dbReference>
<dbReference type="GO" id="GO:0010273">
    <property type="term" value="P:detoxification of copper ion"/>
    <property type="evidence" value="ECO:0007669"/>
    <property type="project" value="TreeGrafter"/>
</dbReference>
<keyword evidence="3" id="KW-1185">Reference proteome</keyword>
<protein>
    <recommendedName>
        <fullName evidence="1">Peptidase C83 domain-containing protein</fullName>
    </recommendedName>
</protein>
<proteinExistence type="predicted"/>
<feature type="domain" description="Peptidase C83" evidence="1">
    <location>
        <begin position="124"/>
        <end position="167"/>
    </location>
</feature>
<dbReference type="OrthoDB" id="448954at2759"/>
<comment type="caution">
    <text evidence="2">The sequence shown here is derived from an EMBL/GenBank/DDBJ whole genome shotgun (WGS) entry which is preliminary data.</text>
</comment>
<dbReference type="GO" id="GO:0016756">
    <property type="term" value="F:glutathione gamma-glutamylcysteinyltransferase activity"/>
    <property type="evidence" value="ECO:0007669"/>
    <property type="project" value="InterPro"/>
</dbReference>
<dbReference type="PANTHER" id="PTHR33447">
    <property type="entry name" value="GLUTATHIONE GAMMA-GLUTAMYLCYSTEINYLTRANSFERASE"/>
    <property type="match status" value="1"/>
</dbReference>